<accession>A0A833T0B8</accession>
<sequence>MPCSAVVPVEASCQPEKRVDSPRTFCNSPSSISDVDFSRSSTDKAIPVIDKIDNSKTESGDELKAQDGMRTLPSASGPLDINKALAHPVSSSQSLKRKAEQETEKEQHQVTKKIKTQEKQLTPAEVDSDYLPTDISEDEECPYEHPESSVSRDGYADNGCAPGYDSAADVECSSESTRRSRRTLYIEYWSRTDECKERKWDHLDEIAENYGSAEEHIFATTLKGRTAFLEPNMFPYDTPAGIEHWTLWHVKDLNHEQVKKYVENWIDANAPHVARWNYDDNPERSIDIFHVHVYFQVAEGLTVLQDRKGSGRSFTPHSFTQVHPHAIEPRRGKRRVELPA</sequence>
<comment type="caution">
    <text evidence="2">The sequence shown here is derived from an EMBL/GenBank/DDBJ whole genome shotgun (WGS) entry which is preliminary data.</text>
</comment>
<feature type="compositionally biased region" description="Polar residues" evidence="1">
    <location>
        <begin position="312"/>
        <end position="321"/>
    </location>
</feature>
<dbReference type="AlphaFoldDB" id="A0A833T0B8"/>
<proteinExistence type="predicted"/>
<evidence type="ECO:0000313" key="2">
    <source>
        <dbReference type="EMBL" id="KAF4036660.1"/>
    </source>
</evidence>
<evidence type="ECO:0000313" key="3">
    <source>
        <dbReference type="Proteomes" id="UP000602510"/>
    </source>
</evidence>
<name>A0A833T0B8_PHYIN</name>
<dbReference type="EMBL" id="WSZM01000264">
    <property type="protein sequence ID" value="KAF4036660.1"/>
    <property type="molecule type" value="Genomic_DNA"/>
</dbReference>
<feature type="compositionally biased region" description="Basic and acidic residues" evidence="1">
    <location>
        <begin position="325"/>
        <end position="340"/>
    </location>
</feature>
<feature type="region of interest" description="Disordered" evidence="1">
    <location>
        <begin position="312"/>
        <end position="340"/>
    </location>
</feature>
<reference evidence="2" key="1">
    <citation type="submission" date="2020-04" db="EMBL/GenBank/DDBJ databases">
        <title>Hybrid Assembly of Korean Phytophthora infestans isolates.</title>
        <authorList>
            <person name="Prokchorchik M."/>
            <person name="Lee Y."/>
            <person name="Seo J."/>
            <person name="Cho J.-H."/>
            <person name="Park Y.-E."/>
            <person name="Jang D.-C."/>
            <person name="Im J.-S."/>
            <person name="Choi J.-G."/>
            <person name="Park H.-J."/>
            <person name="Lee G.-B."/>
            <person name="Lee Y.-G."/>
            <person name="Hong S.-Y."/>
            <person name="Cho K."/>
            <person name="Sohn K.H."/>
        </authorList>
    </citation>
    <scope>NUCLEOTIDE SEQUENCE</scope>
    <source>
        <strain evidence="2">KR_1_A1</strain>
    </source>
</reference>
<feature type="compositionally biased region" description="Basic and acidic residues" evidence="1">
    <location>
        <begin position="97"/>
        <end position="109"/>
    </location>
</feature>
<feature type="region of interest" description="Disordered" evidence="1">
    <location>
        <begin position="1"/>
        <end position="156"/>
    </location>
</feature>
<keyword evidence="3" id="KW-1185">Reference proteome</keyword>
<feature type="compositionally biased region" description="Basic and acidic residues" evidence="1">
    <location>
        <begin position="50"/>
        <end position="67"/>
    </location>
</feature>
<gene>
    <name evidence="2" type="ORF">GN244_ATG11371</name>
</gene>
<organism evidence="2 3">
    <name type="scientific">Phytophthora infestans</name>
    <name type="common">Potato late blight agent</name>
    <name type="synonym">Botrytis infestans</name>
    <dbReference type="NCBI Taxonomy" id="4787"/>
    <lineage>
        <taxon>Eukaryota</taxon>
        <taxon>Sar</taxon>
        <taxon>Stramenopiles</taxon>
        <taxon>Oomycota</taxon>
        <taxon>Peronosporomycetes</taxon>
        <taxon>Peronosporales</taxon>
        <taxon>Peronosporaceae</taxon>
        <taxon>Phytophthora</taxon>
    </lineage>
</organism>
<dbReference type="Proteomes" id="UP000602510">
    <property type="component" value="Unassembled WGS sequence"/>
</dbReference>
<feature type="compositionally biased region" description="Low complexity" evidence="1">
    <location>
        <begin position="28"/>
        <end position="40"/>
    </location>
</feature>
<evidence type="ECO:0000256" key="1">
    <source>
        <dbReference type="SAM" id="MobiDB-lite"/>
    </source>
</evidence>
<protein>
    <submittedName>
        <fullName evidence="2">Uncharacterized protein</fullName>
    </submittedName>
</protein>